<comment type="caution">
    <text evidence="1">The sequence shown here is derived from an EMBL/GenBank/DDBJ whole genome shotgun (WGS) entry which is preliminary data.</text>
</comment>
<dbReference type="Proteomes" id="UP000517916">
    <property type="component" value="Unassembled WGS sequence"/>
</dbReference>
<reference evidence="1 2" key="1">
    <citation type="submission" date="2020-08" db="EMBL/GenBank/DDBJ databases">
        <title>Genomic Encyclopedia of Archaeal and Bacterial Type Strains, Phase II (KMG-II): from individual species to whole genera.</title>
        <authorList>
            <person name="Goeker M."/>
        </authorList>
    </citation>
    <scope>NUCLEOTIDE SEQUENCE [LARGE SCALE GENOMIC DNA]</scope>
    <source>
        <strain evidence="1 2">DSM 43850</strain>
    </source>
</reference>
<dbReference type="EMBL" id="JACJID010000010">
    <property type="protein sequence ID" value="MBA8931995.1"/>
    <property type="molecule type" value="Genomic_DNA"/>
</dbReference>
<gene>
    <name evidence="1" type="ORF">BC739_009254</name>
</gene>
<accession>A0ABR6BZ81</accession>
<organism evidence="1 2">
    <name type="scientific">Kutzneria viridogrisea</name>
    <dbReference type="NCBI Taxonomy" id="47990"/>
    <lineage>
        <taxon>Bacteria</taxon>
        <taxon>Bacillati</taxon>
        <taxon>Actinomycetota</taxon>
        <taxon>Actinomycetes</taxon>
        <taxon>Pseudonocardiales</taxon>
        <taxon>Pseudonocardiaceae</taxon>
        <taxon>Kutzneria</taxon>
    </lineage>
</organism>
<sequence>MAHRRVRGWASRRSSIVGSVSAVFGKIASTVALSSRPAAPATSGSRMAPSR</sequence>
<evidence type="ECO:0000313" key="2">
    <source>
        <dbReference type="Proteomes" id="UP000517916"/>
    </source>
</evidence>
<proteinExistence type="predicted"/>
<dbReference type="RefSeq" id="WP_411931188.1">
    <property type="nucleotide sequence ID" value="NZ_JBKOFG010000003.1"/>
</dbReference>
<name>A0ABR6BZ81_9PSEU</name>
<keyword evidence="2" id="KW-1185">Reference proteome</keyword>
<protein>
    <submittedName>
        <fullName evidence="1">Uncharacterized protein</fullName>
    </submittedName>
</protein>
<evidence type="ECO:0000313" key="1">
    <source>
        <dbReference type="EMBL" id="MBA8931995.1"/>
    </source>
</evidence>